<evidence type="ECO:0008006" key="9">
    <source>
        <dbReference type="Google" id="ProtNLM"/>
    </source>
</evidence>
<dbReference type="GO" id="GO:0005789">
    <property type="term" value="C:endoplasmic reticulum membrane"/>
    <property type="evidence" value="ECO:0007669"/>
    <property type="project" value="TreeGrafter"/>
</dbReference>
<dbReference type="PANTHER" id="PTHR13317">
    <property type="entry name" value="TRANSMEMBRANE ANTERIOR POSTERIOR TRANSFORMATION PROTEIN 1 HOMOLOG"/>
    <property type="match status" value="1"/>
</dbReference>
<reference evidence="7" key="1">
    <citation type="submission" date="2022-07" db="EMBL/GenBank/DDBJ databases">
        <title>Phylogenomic reconstructions and comparative analyses of Kickxellomycotina fungi.</title>
        <authorList>
            <person name="Reynolds N.K."/>
            <person name="Stajich J.E."/>
            <person name="Barry K."/>
            <person name="Grigoriev I.V."/>
            <person name="Crous P."/>
            <person name="Smith M.E."/>
        </authorList>
    </citation>
    <scope>NUCLEOTIDE SEQUENCE</scope>
    <source>
        <strain evidence="7">RSA 567</strain>
    </source>
</reference>
<comment type="caution">
    <text evidence="7">The sequence shown here is derived from an EMBL/GenBank/DDBJ whole genome shotgun (WGS) entry which is preliminary data.</text>
</comment>
<gene>
    <name evidence="7" type="ORF">H4R34_004807</name>
</gene>
<comment type="similarity">
    <text evidence="2">Belongs to the TAPT1 family.</text>
</comment>
<proteinExistence type="inferred from homology"/>
<dbReference type="AlphaFoldDB" id="A0A9W8AZY3"/>
<keyword evidence="8" id="KW-1185">Reference proteome</keyword>
<feature type="transmembrane region" description="Helical" evidence="6">
    <location>
        <begin position="235"/>
        <end position="256"/>
    </location>
</feature>
<keyword evidence="3 6" id="KW-0812">Transmembrane</keyword>
<dbReference type="EMBL" id="JANBQB010000689">
    <property type="protein sequence ID" value="KAJ1974196.1"/>
    <property type="molecule type" value="Genomic_DNA"/>
</dbReference>
<protein>
    <recommendedName>
        <fullName evidence="9">Eukaryotic membrane protein family-domain-containing protein</fullName>
    </recommendedName>
</protein>
<name>A0A9W8AZY3_9FUNG</name>
<accession>A0A9W8AZY3</accession>
<evidence type="ECO:0000256" key="2">
    <source>
        <dbReference type="ARBA" id="ARBA00008803"/>
    </source>
</evidence>
<evidence type="ECO:0000256" key="5">
    <source>
        <dbReference type="ARBA" id="ARBA00023136"/>
    </source>
</evidence>
<evidence type="ECO:0000256" key="4">
    <source>
        <dbReference type="ARBA" id="ARBA00022989"/>
    </source>
</evidence>
<comment type="subcellular location">
    <subcellularLocation>
        <location evidence="1">Membrane</location>
        <topology evidence="1">Multi-pass membrane protein</topology>
    </subcellularLocation>
</comment>
<dbReference type="OrthoDB" id="29023at2759"/>
<dbReference type="InterPro" id="IPR008010">
    <property type="entry name" value="Tatp1"/>
</dbReference>
<dbReference type="Pfam" id="PF05346">
    <property type="entry name" value="DUF747"/>
    <property type="match status" value="1"/>
</dbReference>
<sequence length="322" mass="37200">MVTLNVTINSYDYSLLTLLLSNQFAEIKSNVFKRFEKENLFQICCSDIVERFQIGVSLAIITLKNGIELSAGSLAQAPLAMAQVTLPFSFAALSLPSAWEWQSIWWQLLLWVKYIAFDWWFECLWAAYQIVLTQVLTPALMVYLSEMMADWTKHAFITKFNTIQPEVYDHYTDILCHDLIGIKQDADSIHNMVHIVTMVLSLEGLSHDLDDATSKPMAKSTLGWNWLPMAFGSKYPLYVLLGFMAYVLLVFLKLLFGMNLDCQWEEEHITKHSVSRVDAQRKWRKLQTDANDPKEQAEKKQQLAKITVDNIDHYTLFKNRIP</sequence>
<evidence type="ECO:0000313" key="8">
    <source>
        <dbReference type="Proteomes" id="UP001151582"/>
    </source>
</evidence>
<evidence type="ECO:0000256" key="6">
    <source>
        <dbReference type="SAM" id="Phobius"/>
    </source>
</evidence>
<dbReference type="Proteomes" id="UP001151582">
    <property type="component" value="Unassembled WGS sequence"/>
</dbReference>
<keyword evidence="5 6" id="KW-0472">Membrane</keyword>
<organism evidence="7 8">
    <name type="scientific">Dimargaris verticillata</name>
    <dbReference type="NCBI Taxonomy" id="2761393"/>
    <lineage>
        <taxon>Eukaryota</taxon>
        <taxon>Fungi</taxon>
        <taxon>Fungi incertae sedis</taxon>
        <taxon>Zoopagomycota</taxon>
        <taxon>Kickxellomycotina</taxon>
        <taxon>Dimargaritomycetes</taxon>
        <taxon>Dimargaritales</taxon>
        <taxon>Dimargaritaceae</taxon>
        <taxon>Dimargaris</taxon>
    </lineage>
</organism>
<evidence type="ECO:0000313" key="7">
    <source>
        <dbReference type="EMBL" id="KAJ1974196.1"/>
    </source>
</evidence>
<evidence type="ECO:0000256" key="1">
    <source>
        <dbReference type="ARBA" id="ARBA00004141"/>
    </source>
</evidence>
<evidence type="ECO:0000256" key="3">
    <source>
        <dbReference type="ARBA" id="ARBA00022692"/>
    </source>
</evidence>
<dbReference type="PANTHER" id="PTHR13317:SF4">
    <property type="entry name" value="TRANSMEMBRANE ANTERIOR POSTERIOR TRANSFORMATION PROTEIN 1 HOMOLOG"/>
    <property type="match status" value="1"/>
</dbReference>
<keyword evidence="4 6" id="KW-1133">Transmembrane helix</keyword>